<dbReference type="RefSeq" id="WP_133283667.1">
    <property type="nucleotide sequence ID" value="NZ_SMSI01000001.1"/>
</dbReference>
<accession>A0A4R5PPN8</accession>
<dbReference type="PIRSF" id="PIRSF010244">
    <property type="entry name" value="UCP010244_imp"/>
    <property type="match status" value="1"/>
</dbReference>
<dbReference type="Proteomes" id="UP000295131">
    <property type="component" value="Unassembled WGS sequence"/>
</dbReference>
<dbReference type="EMBL" id="SMSI01000001">
    <property type="protein sequence ID" value="TDH38833.1"/>
    <property type="molecule type" value="Genomic_DNA"/>
</dbReference>
<protein>
    <submittedName>
        <fullName evidence="1">DUF1254 domain-containing protein</fullName>
    </submittedName>
</protein>
<keyword evidence="2" id="KW-1185">Reference proteome</keyword>
<organism evidence="1 2">
    <name type="scientific">Pseudohoeflea suaedae</name>
    <dbReference type="NCBI Taxonomy" id="877384"/>
    <lineage>
        <taxon>Bacteria</taxon>
        <taxon>Pseudomonadati</taxon>
        <taxon>Pseudomonadota</taxon>
        <taxon>Alphaproteobacteria</taxon>
        <taxon>Hyphomicrobiales</taxon>
        <taxon>Rhizobiaceae</taxon>
        <taxon>Pseudohoeflea</taxon>
    </lineage>
</organism>
<gene>
    <name evidence="1" type="ORF">E2A64_06995</name>
</gene>
<proteinExistence type="predicted"/>
<reference evidence="1 2" key="1">
    <citation type="journal article" date="2013" name="Int. J. Syst. Evol. Microbiol.">
        <title>Hoeflea suaedae sp. nov., an endophytic bacterium isolated from the root of the halophyte Suaeda maritima.</title>
        <authorList>
            <person name="Chung E.J."/>
            <person name="Park J.A."/>
            <person name="Pramanik P."/>
            <person name="Bibi F."/>
            <person name="Jeon C.O."/>
            <person name="Chung Y.R."/>
        </authorList>
    </citation>
    <scope>NUCLEOTIDE SEQUENCE [LARGE SCALE GENOMIC DNA]</scope>
    <source>
        <strain evidence="1 2">YC6898</strain>
    </source>
</reference>
<evidence type="ECO:0000313" key="2">
    <source>
        <dbReference type="Proteomes" id="UP000295131"/>
    </source>
</evidence>
<dbReference type="OrthoDB" id="1346484at2"/>
<name>A0A4R5PPN8_9HYPH</name>
<dbReference type="InterPro" id="IPR014456">
    <property type="entry name" value="UCP010244_IM"/>
</dbReference>
<sequence length="183" mass="19601">MTRNLILSVLTGLVGAALLHIIIVLALPGWAGRDAFSRVVGLGETGQFYSLANEENPTGLANEDPHIRSAVCRFDLSANPVRITARTPVPLWTLAIFDDASDEVYSMSDRSAIGNGVDITLVTPAQMLQLRRNMPPALAQSVLVELSDVEGFVVLRAIAPETSGERAARSFLSEANCLPLVFG</sequence>
<evidence type="ECO:0000313" key="1">
    <source>
        <dbReference type="EMBL" id="TDH38833.1"/>
    </source>
</evidence>
<dbReference type="AlphaFoldDB" id="A0A4R5PPN8"/>
<comment type="caution">
    <text evidence="1">The sequence shown here is derived from an EMBL/GenBank/DDBJ whole genome shotgun (WGS) entry which is preliminary data.</text>
</comment>